<dbReference type="PANTHER" id="PTHR42945">
    <property type="entry name" value="HISTIDINE BIOSYNTHESIS BIFUNCTIONAL PROTEIN"/>
    <property type="match status" value="1"/>
</dbReference>
<comment type="catalytic activity">
    <reaction evidence="1">
        <text>1-(5-phospho-beta-D-ribosyl)-5'-AMP + H2O = 1-(5-phospho-beta-D-ribosyl)-5-[(5-phospho-beta-D-ribosylamino)methylideneamino]imidazole-4-carboxamide</text>
        <dbReference type="Rhea" id="RHEA:20049"/>
        <dbReference type="ChEBI" id="CHEBI:15377"/>
        <dbReference type="ChEBI" id="CHEBI:58435"/>
        <dbReference type="ChEBI" id="CHEBI:59457"/>
        <dbReference type="EC" id="3.5.4.19"/>
    </reaction>
</comment>
<dbReference type="RefSeq" id="WP_160628942.1">
    <property type="nucleotide sequence ID" value="NZ_CP047593.1"/>
</dbReference>
<accession>A0A6P1M598</accession>
<dbReference type="Gene3D" id="3.10.20.810">
    <property type="entry name" value="Phosphoribosyl-AMP cyclohydrolase"/>
    <property type="match status" value="1"/>
</dbReference>
<dbReference type="EC" id="3.5.4.19" evidence="3"/>
<dbReference type="UniPathway" id="UPA00031">
    <property type="reaction ID" value="UER00008"/>
</dbReference>
<proteinExistence type="predicted"/>
<dbReference type="PANTHER" id="PTHR42945:SF1">
    <property type="entry name" value="HISTIDINE BIOSYNTHESIS BIFUNCTIONAL PROTEIN HIS7"/>
    <property type="match status" value="1"/>
</dbReference>
<comment type="pathway">
    <text evidence="2">Amino-acid biosynthesis; L-histidine biosynthesis; L-histidine from 5-phospho-alpha-D-ribose 1-diphosphate: step 3/9.</text>
</comment>
<protein>
    <recommendedName>
        <fullName evidence="3">phosphoribosyl-AMP cyclohydrolase</fullName>
        <ecNumber evidence="3">3.5.4.19</ecNumber>
    </recommendedName>
</protein>
<keyword evidence="4" id="KW-0028">Amino-acid biosynthesis</keyword>
<keyword evidence="5 8" id="KW-0378">Hydrolase</keyword>
<keyword evidence="9" id="KW-1185">Reference proteome</keyword>
<evidence type="ECO:0000256" key="6">
    <source>
        <dbReference type="ARBA" id="ARBA00023102"/>
    </source>
</evidence>
<dbReference type="EMBL" id="CP047593">
    <property type="protein sequence ID" value="QHI69760.1"/>
    <property type="molecule type" value="Genomic_DNA"/>
</dbReference>
<reference evidence="8 9" key="1">
    <citation type="submission" date="2020-01" db="EMBL/GenBank/DDBJ databases">
        <title>Ponticoccus aerotolerans gen. nov., sp. nov., an anaerobic bacterium and proposal of Ponticoccusceae fam. nov., Ponticoccusles ord. nov. and Ponticoccuse classis nov. in the phylum Kiritimatiellaeota.</title>
        <authorList>
            <person name="Zhou L.Y."/>
            <person name="Du Z.J."/>
        </authorList>
    </citation>
    <scope>NUCLEOTIDE SEQUENCE [LARGE SCALE GENOMIC DNA]</scope>
    <source>
        <strain evidence="8 9">S-5007</strain>
    </source>
</reference>
<sequence length="137" mass="15711">MSKELEEGLKLELDWNKLEKAVEGTKGIIPVAVQNADTKEVILVAYINQLAFEESLKRKMLVLWSSSRQELWVKGLTSGETFELIEARVNCEQNSLLFVVRPNRGGICHTKNECGEPRNCYYRKINLETQELENLDP</sequence>
<dbReference type="InterPro" id="IPR038019">
    <property type="entry name" value="PRib_AMP_CycHydrolase_sf"/>
</dbReference>
<gene>
    <name evidence="8" type="ORF">GT409_09955</name>
</gene>
<evidence type="ECO:0000313" key="8">
    <source>
        <dbReference type="EMBL" id="QHI69760.1"/>
    </source>
</evidence>
<evidence type="ECO:0000256" key="5">
    <source>
        <dbReference type="ARBA" id="ARBA00022801"/>
    </source>
</evidence>
<dbReference type="Pfam" id="PF01502">
    <property type="entry name" value="PRA-CH"/>
    <property type="match status" value="1"/>
</dbReference>
<evidence type="ECO:0000256" key="4">
    <source>
        <dbReference type="ARBA" id="ARBA00022605"/>
    </source>
</evidence>
<dbReference type="GO" id="GO:0000105">
    <property type="term" value="P:L-histidine biosynthetic process"/>
    <property type="evidence" value="ECO:0007669"/>
    <property type="project" value="UniProtKB-UniPathway"/>
</dbReference>
<feature type="domain" description="Phosphoribosyl-AMP cyclohydrolase" evidence="7">
    <location>
        <begin position="44"/>
        <end position="113"/>
    </location>
</feature>
<dbReference type="Proteomes" id="UP000464954">
    <property type="component" value="Chromosome"/>
</dbReference>
<dbReference type="AlphaFoldDB" id="A0A6P1M598"/>
<dbReference type="InterPro" id="IPR002496">
    <property type="entry name" value="PRib_AMP_CycHydrolase_dom"/>
</dbReference>
<evidence type="ECO:0000313" key="9">
    <source>
        <dbReference type="Proteomes" id="UP000464954"/>
    </source>
</evidence>
<dbReference type="SUPFAM" id="SSF141734">
    <property type="entry name" value="HisI-like"/>
    <property type="match status" value="1"/>
</dbReference>
<name>A0A6P1M598_9BACT</name>
<evidence type="ECO:0000256" key="3">
    <source>
        <dbReference type="ARBA" id="ARBA00012721"/>
    </source>
</evidence>
<evidence type="ECO:0000259" key="7">
    <source>
        <dbReference type="Pfam" id="PF01502"/>
    </source>
</evidence>
<organism evidence="8 9">
    <name type="scientific">Tichowtungia aerotolerans</name>
    <dbReference type="NCBI Taxonomy" id="2697043"/>
    <lineage>
        <taxon>Bacteria</taxon>
        <taxon>Pseudomonadati</taxon>
        <taxon>Kiritimatiellota</taxon>
        <taxon>Tichowtungiia</taxon>
        <taxon>Tichowtungiales</taxon>
        <taxon>Tichowtungiaceae</taxon>
        <taxon>Tichowtungia</taxon>
    </lineage>
</organism>
<dbReference type="KEGG" id="taer:GT409_09955"/>
<evidence type="ECO:0000256" key="2">
    <source>
        <dbReference type="ARBA" id="ARBA00005169"/>
    </source>
</evidence>
<evidence type="ECO:0000256" key="1">
    <source>
        <dbReference type="ARBA" id="ARBA00000024"/>
    </source>
</evidence>
<keyword evidence="6" id="KW-0368">Histidine biosynthesis</keyword>
<dbReference type="GO" id="GO:0004635">
    <property type="term" value="F:phosphoribosyl-AMP cyclohydrolase activity"/>
    <property type="evidence" value="ECO:0007669"/>
    <property type="project" value="UniProtKB-EC"/>
</dbReference>